<feature type="region of interest" description="Disordered" evidence="1">
    <location>
        <begin position="62"/>
        <end position="81"/>
    </location>
</feature>
<protein>
    <submittedName>
        <fullName evidence="2">Uncharacterized protein</fullName>
    </submittedName>
</protein>
<accession>A0AAE8W8N5</accession>
<evidence type="ECO:0000313" key="2">
    <source>
        <dbReference type="EMBL" id="TQE38225.1"/>
    </source>
</evidence>
<dbReference type="Proteomes" id="UP000318720">
    <property type="component" value="Unassembled WGS sequence"/>
</dbReference>
<reference evidence="2 3" key="1">
    <citation type="submission" date="2019-03" db="EMBL/GenBank/DDBJ databases">
        <title>Comparative genomic analyses of the sweetpotato soil rot pathogen, Streptomyces ipomoeae.</title>
        <authorList>
            <person name="Ruschel Soares N."/>
            <person name="Badger J.H."/>
            <person name="Huguet-Tapia J.C."/>
            <person name="Clark C.A."/>
            <person name="Pettis G.S."/>
        </authorList>
    </citation>
    <scope>NUCLEOTIDE SEQUENCE [LARGE SCALE GENOMIC DNA]</scope>
    <source>
        <strain evidence="2 3">88-35</strain>
    </source>
</reference>
<name>A0AAE8W8N5_9ACTN</name>
<dbReference type="RefSeq" id="WP_048820799.1">
    <property type="nucleotide sequence ID" value="NZ_JARAVA010000333.1"/>
</dbReference>
<evidence type="ECO:0000313" key="3">
    <source>
        <dbReference type="Proteomes" id="UP000318720"/>
    </source>
</evidence>
<dbReference type="EMBL" id="SPAZ01000048">
    <property type="protein sequence ID" value="TQE38225.1"/>
    <property type="molecule type" value="Genomic_DNA"/>
</dbReference>
<comment type="caution">
    <text evidence="2">The sequence shown here is derived from an EMBL/GenBank/DDBJ whole genome shotgun (WGS) entry which is preliminary data.</text>
</comment>
<dbReference type="AlphaFoldDB" id="A0AAE8W8N5"/>
<evidence type="ECO:0000256" key="1">
    <source>
        <dbReference type="SAM" id="MobiDB-lite"/>
    </source>
</evidence>
<organism evidence="2 3">
    <name type="scientific">Streptomyces ipomoeae</name>
    <dbReference type="NCBI Taxonomy" id="103232"/>
    <lineage>
        <taxon>Bacteria</taxon>
        <taxon>Bacillati</taxon>
        <taxon>Actinomycetota</taxon>
        <taxon>Actinomycetes</taxon>
        <taxon>Kitasatosporales</taxon>
        <taxon>Streptomycetaceae</taxon>
        <taxon>Streptomyces</taxon>
    </lineage>
</organism>
<gene>
    <name evidence="2" type="ORF">Sipo8835_05840</name>
</gene>
<sequence>MSLWSKARKAWTIGEIVATITGSAQAPPPADLPAYLRQQYTEYAKTRHEQLGRDIKRLTTKTRRPTTGLDRAAARNLRGRK</sequence>
<proteinExistence type="predicted"/>